<protein>
    <recommendedName>
        <fullName evidence="3">Protein kinase domain-containing protein</fullName>
    </recommendedName>
</protein>
<dbReference type="GO" id="GO:0005524">
    <property type="term" value="F:ATP binding"/>
    <property type="evidence" value="ECO:0007669"/>
    <property type="project" value="UniProtKB-KW"/>
</dbReference>
<dbReference type="PANTHER" id="PTHR27005:SF511">
    <property type="entry name" value="WALL-ASSOCIATED RECEPTOR KINASE 1-RELATED"/>
    <property type="match status" value="1"/>
</dbReference>
<dbReference type="PROSITE" id="PS50011">
    <property type="entry name" value="PROTEIN_KINASE_DOM"/>
    <property type="match status" value="1"/>
</dbReference>
<keyword evidence="1" id="KW-0547">Nucleotide-binding</keyword>
<dbReference type="GO" id="GO:0005886">
    <property type="term" value="C:plasma membrane"/>
    <property type="evidence" value="ECO:0007669"/>
    <property type="project" value="TreeGrafter"/>
</dbReference>
<dbReference type="InterPro" id="IPR001245">
    <property type="entry name" value="Ser-Thr/Tyr_kinase_cat_dom"/>
</dbReference>
<dbReference type="Gene3D" id="3.30.200.20">
    <property type="entry name" value="Phosphorylase Kinase, domain 1"/>
    <property type="match status" value="1"/>
</dbReference>
<evidence type="ECO:0000256" key="1">
    <source>
        <dbReference type="ARBA" id="ARBA00022741"/>
    </source>
</evidence>
<keyword evidence="5" id="KW-1185">Reference proteome</keyword>
<dbReference type="Proteomes" id="UP000593574">
    <property type="component" value="Unassembled WGS sequence"/>
</dbReference>
<evidence type="ECO:0000313" key="5">
    <source>
        <dbReference type="Proteomes" id="UP000593574"/>
    </source>
</evidence>
<dbReference type="GO" id="GO:0004674">
    <property type="term" value="F:protein serine/threonine kinase activity"/>
    <property type="evidence" value="ECO:0007669"/>
    <property type="project" value="TreeGrafter"/>
</dbReference>
<gene>
    <name evidence="4" type="ORF">Golax_010047</name>
</gene>
<dbReference type="InterPro" id="IPR011009">
    <property type="entry name" value="Kinase-like_dom_sf"/>
</dbReference>
<keyword evidence="2" id="KW-0067">ATP-binding</keyword>
<feature type="domain" description="Protein kinase" evidence="3">
    <location>
        <begin position="17"/>
        <end position="108"/>
    </location>
</feature>
<dbReference type="InterPro" id="IPR000719">
    <property type="entry name" value="Prot_kinase_dom"/>
</dbReference>
<dbReference type="PANTHER" id="PTHR27005">
    <property type="entry name" value="WALL-ASSOCIATED RECEPTOR KINASE-LIKE 21"/>
    <property type="match status" value="1"/>
</dbReference>
<proteinExistence type="predicted"/>
<dbReference type="AlphaFoldDB" id="A0A7J8ZGN0"/>
<dbReference type="InterPro" id="IPR045274">
    <property type="entry name" value="WAK-like"/>
</dbReference>
<accession>A0A7J8ZGN0</accession>
<evidence type="ECO:0000256" key="2">
    <source>
        <dbReference type="ARBA" id="ARBA00022840"/>
    </source>
</evidence>
<evidence type="ECO:0000259" key="3">
    <source>
        <dbReference type="PROSITE" id="PS50011"/>
    </source>
</evidence>
<organism evidence="4 5">
    <name type="scientific">Gossypium laxum</name>
    <dbReference type="NCBI Taxonomy" id="34288"/>
    <lineage>
        <taxon>Eukaryota</taxon>
        <taxon>Viridiplantae</taxon>
        <taxon>Streptophyta</taxon>
        <taxon>Embryophyta</taxon>
        <taxon>Tracheophyta</taxon>
        <taxon>Spermatophyta</taxon>
        <taxon>Magnoliopsida</taxon>
        <taxon>eudicotyledons</taxon>
        <taxon>Gunneridae</taxon>
        <taxon>Pentapetalae</taxon>
        <taxon>rosids</taxon>
        <taxon>malvids</taxon>
        <taxon>Malvales</taxon>
        <taxon>Malvaceae</taxon>
        <taxon>Malvoideae</taxon>
        <taxon>Gossypium</taxon>
    </lineage>
</organism>
<comment type="caution">
    <text evidence="4">The sequence shown here is derived from an EMBL/GenBank/DDBJ whole genome shotgun (WGS) entry which is preliminary data.</text>
</comment>
<dbReference type="Pfam" id="PF07714">
    <property type="entry name" value="PK_Tyr_Ser-Thr"/>
    <property type="match status" value="1"/>
</dbReference>
<name>A0A7J8ZGN0_9ROSI</name>
<dbReference type="EMBL" id="JABEZV010000005">
    <property type="protein sequence ID" value="MBA0710780.1"/>
    <property type="molecule type" value="Genomic_DNA"/>
</dbReference>
<dbReference type="SUPFAM" id="SSF56112">
    <property type="entry name" value="Protein kinase-like (PK-like)"/>
    <property type="match status" value="1"/>
</dbReference>
<reference evidence="4 5" key="1">
    <citation type="journal article" date="2019" name="Genome Biol. Evol.">
        <title>Insights into the evolution of the New World diploid cottons (Gossypium, subgenus Houzingenia) based on genome sequencing.</title>
        <authorList>
            <person name="Grover C.E."/>
            <person name="Arick M.A. 2nd"/>
            <person name="Thrash A."/>
            <person name="Conover J.L."/>
            <person name="Sanders W.S."/>
            <person name="Peterson D.G."/>
            <person name="Frelichowski J.E."/>
            <person name="Scheffler J.A."/>
            <person name="Scheffler B.E."/>
            <person name="Wendel J.F."/>
        </authorList>
    </citation>
    <scope>NUCLEOTIDE SEQUENCE [LARGE SCALE GENOMIC DNA]</scope>
    <source>
        <strain evidence="4">4</strain>
        <tissue evidence="4">Leaf</tissue>
    </source>
</reference>
<dbReference type="GO" id="GO:0007166">
    <property type="term" value="P:cell surface receptor signaling pathway"/>
    <property type="evidence" value="ECO:0007669"/>
    <property type="project" value="InterPro"/>
</dbReference>
<evidence type="ECO:0000313" key="4">
    <source>
        <dbReference type="EMBL" id="MBA0710780.1"/>
    </source>
</evidence>
<sequence length="108" mass="12650">MKRLKYLQLKNWRRRQTITMKVESDKKVGIVYKGTLPDDQLVAIKKSRIGDHSQVEPFMNEITMLYQINHKNVVKLLGYDSFLPQEARLRIAIEMVEALSYLHFAASI</sequence>